<gene>
    <name evidence="1" type="ORF">RM590_10540</name>
</gene>
<reference evidence="2" key="1">
    <citation type="submission" date="2023-07" db="EMBL/GenBank/DDBJ databases">
        <title>30 novel species of actinomycetes from the DSMZ collection.</title>
        <authorList>
            <person name="Nouioui I."/>
        </authorList>
    </citation>
    <scope>NUCLEOTIDE SEQUENCE [LARGE SCALE GENOMIC DNA]</scope>
    <source>
        <strain evidence="2">DSM 44938</strain>
    </source>
</reference>
<dbReference type="RefSeq" id="WP_311704195.1">
    <property type="nucleotide sequence ID" value="NZ_JAVREL010000005.1"/>
</dbReference>
<keyword evidence="2" id="KW-1185">Reference proteome</keyword>
<dbReference type="InterPro" id="IPR027575">
    <property type="entry name" value="LD_lanti_pre"/>
</dbReference>
<proteinExistence type="predicted"/>
<dbReference type="Proteomes" id="UP001183246">
    <property type="component" value="Unassembled WGS sequence"/>
</dbReference>
<name>A0ABU2MNM0_9ACTN</name>
<organism evidence="1 2">
    <name type="scientific">Streptomyces litchfieldiae</name>
    <dbReference type="NCBI Taxonomy" id="3075543"/>
    <lineage>
        <taxon>Bacteria</taxon>
        <taxon>Bacillati</taxon>
        <taxon>Actinomycetota</taxon>
        <taxon>Actinomycetes</taxon>
        <taxon>Kitasatosporales</taxon>
        <taxon>Streptomycetaceae</taxon>
        <taxon>Streptomyces</taxon>
    </lineage>
</organism>
<evidence type="ECO:0000313" key="1">
    <source>
        <dbReference type="EMBL" id="MDT0343051.1"/>
    </source>
</evidence>
<protein>
    <submittedName>
        <fullName evidence="1">FxLD family lanthipeptide</fullName>
    </submittedName>
</protein>
<dbReference type="NCBIfam" id="TIGR04363">
    <property type="entry name" value="LD_lanti_pre"/>
    <property type="match status" value="1"/>
</dbReference>
<accession>A0ABU2MNM0</accession>
<comment type="caution">
    <text evidence="1">The sequence shown here is derived from an EMBL/GenBank/DDBJ whole genome shotgun (WGS) entry which is preliminary data.</text>
</comment>
<evidence type="ECO:0000313" key="2">
    <source>
        <dbReference type="Proteomes" id="UP001183246"/>
    </source>
</evidence>
<sequence>MPDIRLLGSATALAEPPETDGFFDDEYTLDVRVVVAAHPNGKLQCNTDDNCGSTCQNSSACNSYTEDPA</sequence>
<dbReference type="EMBL" id="JAVREL010000005">
    <property type="protein sequence ID" value="MDT0343051.1"/>
    <property type="molecule type" value="Genomic_DNA"/>
</dbReference>